<sequence length="38" mass="3806">MIISSRETGASGAFGASCVVIPPGSLSFYGSSTPDARE</sequence>
<dbReference type="EMBL" id="CP012333">
    <property type="protein sequence ID" value="AKV01446.1"/>
    <property type="molecule type" value="Genomic_DNA"/>
</dbReference>
<proteinExistence type="predicted"/>
<dbReference type="AlphaFoldDB" id="A0A0K1Q6I1"/>
<gene>
    <name evidence="1" type="ORF">AKJ09_08109</name>
</gene>
<reference evidence="1 2" key="1">
    <citation type="submission" date="2015-08" db="EMBL/GenBank/DDBJ databases">
        <authorList>
            <person name="Babu N.S."/>
            <person name="Beckwith C.J."/>
            <person name="Beseler K.G."/>
            <person name="Brison A."/>
            <person name="Carone J.V."/>
            <person name="Caskin T.P."/>
            <person name="Diamond M."/>
            <person name="Durham M.E."/>
            <person name="Foxe J.M."/>
            <person name="Go M."/>
            <person name="Henderson B.A."/>
            <person name="Jones I.B."/>
            <person name="McGettigan J.A."/>
            <person name="Micheletti S.J."/>
            <person name="Nasrallah M.E."/>
            <person name="Ortiz D."/>
            <person name="Piller C.R."/>
            <person name="Privatt S.R."/>
            <person name="Schneider S.L."/>
            <person name="Sharp S."/>
            <person name="Smith T.C."/>
            <person name="Stanton J.D."/>
            <person name="Ullery H.E."/>
            <person name="Wilson R.J."/>
            <person name="Serrano M.G."/>
            <person name="Buck G."/>
            <person name="Lee V."/>
            <person name="Wang Y."/>
            <person name="Carvalho R."/>
            <person name="Voegtly L."/>
            <person name="Shi R."/>
            <person name="Duckworth R."/>
            <person name="Johnson A."/>
            <person name="Loviza R."/>
            <person name="Walstead R."/>
            <person name="Shah Z."/>
            <person name="Kiflezghi M."/>
            <person name="Wade K."/>
            <person name="Ball S.L."/>
            <person name="Bradley K.W."/>
            <person name="Asai D.J."/>
            <person name="Bowman C.A."/>
            <person name="Russell D.A."/>
            <person name="Pope W.H."/>
            <person name="Jacobs-Sera D."/>
            <person name="Hendrix R.W."/>
            <person name="Hatfull G.F."/>
        </authorList>
    </citation>
    <scope>NUCLEOTIDE SEQUENCE [LARGE SCALE GENOMIC DNA]</scope>
    <source>
        <strain evidence="1 2">DSM 27648</strain>
    </source>
</reference>
<dbReference type="STRING" id="1391654.AKJ09_08109"/>
<keyword evidence="2" id="KW-1185">Reference proteome</keyword>
<organism evidence="1 2">
    <name type="scientific">Labilithrix luteola</name>
    <dbReference type="NCBI Taxonomy" id="1391654"/>
    <lineage>
        <taxon>Bacteria</taxon>
        <taxon>Pseudomonadati</taxon>
        <taxon>Myxococcota</taxon>
        <taxon>Polyangia</taxon>
        <taxon>Polyangiales</taxon>
        <taxon>Labilitrichaceae</taxon>
        <taxon>Labilithrix</taxon>
    </lineage>
</organism>
<dbReference type="Proteomes" id="UP000064967">
    <property type="component" value="Chromosome"/>
</dbReference>
<dbReference type="KEGG" id="llu:AKJ09_08109"/>
<name>A0A0K1Q6I1_9BACT</name>
<evidence type="ECO:0000313" key="1">
    <source>
        <dbReference type="EMBL" id="AKV01446.1"/>
    </source>
</evidence>
<accession>A0A0K1Q6I1</accession>
<evidence type="ECO:0000313" key="2">
    <source>
        <dbReference type="Proteomes" id="UP000064967"/>
    </source>
</evidence>
<dbReference type="PROSITE" id="PS51257">
    <property type="entry name" value="PROKAR_LIPOPROTEIN"/>
    <property type="match status" value="1"/>
</dbReference>
<protein>
    <submittedName>
        <fullName evidence="1">Uncharacterized protein</fullName>
    </submittedName>
</protein>